<evidence type="ECO:0000313" key="2">
    <source>
        <dbReference type="Proteomes" id="UP001163603"/>
    </source>
</evidence>
<gene>
    <name evidence="1" type="ORF">Pint_17362</name>
</gene>
<organism evidence="1 2">
    <name type="scientific">Pistacia integerrima</name>
    <dbReference type="NCBI Taxonomy" id="434235"/>
    <lineage>
        <taxon>Eukaryota</taxon>
        <taxon>Viridiplantae</taxon>
        <taxon>Streptophyta</taxon>
        <taxon>Embryophyta</taxon>
        <taxon>Tracheophyta</taxon>
        <taxon>Spermatophyta</taxon>
        <taxon>Magnoliopsida</taxon>
        <taxon>eudicotyledons</taxon>
        <taxon>Gunneridae</taxon>
        <taxon>Pentapetalae</taxon>
        <taxon>rosids</taxon>
        <taxon>malvids</taxon>
        <taxon>Sapindales</taxon>
        <taxon>Anacardiaceae</taxon>
        <taxon>Pistacia</taxon>
    </lineage>
</organism>
<accession>A0ACC0YXR7</accession>
<sequence length="411" mass="47073">MKLARHIKRHFTTSSTNPKLGRISKKIVYINSVKELHAQLIRTRLHKDPFSVSHVIKSYALSESPSYLHKAHLVFNQLERPTLLVFNHMIRGFSQSDRPNKAIDMYNNMYHQGLAGDNLTFIFVFKACARVQDVFHGQKFHAHATKLGVESYLFVSNALIHTYALCGDLGFAHKVFDQMCNRDLVSWNSLICGYSQCNKFEEVLGLFNSMQEANIKADAVTMVKVILACIYLGSWCTADSMVKYIEENNIEIDVYLGNTLIDMYGRRGLVDLARETFNQMRYKNVVSWNAVIKGYVKVMRLVEAQKLFDMMPRRDLKSYMRGQFYYLKRCDKKKSYNFFEDFVDGEDNTPKARHNVHGHGILAALGPGGHIIFCLAGWRVKDGFSFRGLNAPIVLNVLGCEDLFVSINTVF</sequence>
<proteinExistence type="predicted"/>
<protein>
    <submittedName>
        <fullName evidence="1">Uncharacterized protein</fullName>
    </submittedName>
</protein>
<name>A0ACC0YXR7_9ROSI</name>
<dbReference type="EMBL" id="CM047739">
    <property type="protein sequence ID" value="KAJ0042716.1"/>
    <property type="molecule type" value="Genomic_DNA"/>
</dbReference>
<keyword evidence="2" id="KW-1185">Reference proteome</keyword>
<comment type="caution">
    <text evidence="1">The sequence shown here is derived from an EMBL/GenBank/DDBJ whole genome shotgun (WGS) entry which is preliminary data.</text>
</comment>
<dbReference type="Proteomes" id="UP001163603">
    <property type="component" value="Chromosome 4"/>
</dbReference>
<reference evidence="2" key="1">
    <citation type="journal article" date="2023" name="G3 (Bethesda)">
        <title>Genome assembly and association tests identify interacting loci associated with vigor, precocity, and sex in interspecific pistachio rootstocks.</title>
        <authorList>
            <person name="Palmer W."/>
            <person name="Jacygrad E."/>
            <person name="Sagayaradj S."/>
            <person name="Cavanaugh K."/>
            <person name="Han R."/>
            <person name="Bertier L."/>
            <person name="Beede B."/>
            <person name="Kafkas S."/>
            <person name="Golino D."/>
            <person name="Preece J."/>
            <person name="Michelmore R."/>
        </authorList>
    </citation>
    <scope>NUCLEOTIDE SEQUENCE [LARGE SCALE GENOMIC DNA]</scope>
</reference>
<evidence type="ECO:0000313" key="1">
    <source>
        <dbReference type="EMBL" id="KAJ0042716.1"/>
    </source>
</evidence>